<dbReference type="InterPro" id="IPR026838">
    <property type="entry name" value="YheC/D"/>
</dbReference>
<dbReference type="SUPFAM" id="SSF56059">
    <property type="entry name" value="Glutathione synthetase ATP-binding domain-like"/>
    <property type="match status" value="1"/>
</dbReference>
<reference evidence="1" key="1">
    <citation type="submission" date="2022-02" db="EMBL/GenBank/DDBJ databases">
        <title>Paenibacillus sp. MBLB1832 Whole Genome Shotgun Sequencing.</title>
        <authorList>
            <person name="Hwang C.Y."/>
            <person name="Cho E.-S."/>
            <person name="Seo M.-J."/>
        </authorList>
    </citation>
    <scope>NUCLEOTIDE SEQUENCE</scope>
    <source>
        <strain evidence="1">MBLB1832</strain>
    </source>
</reference>
<dbReference type="AlphaFoldDB" id="A0AA96LK44"/>
<dbReference type="Pfam" id="PF14398">
    <property type="entry name" value="ATPgrasp_YheCD"/>
    <property type="match status" value="1"/>
</dbReference>
<dbReference type="RefSeq" id="WP_314797560.1">
    <property type="nucleotide sequence ID" value="NZ_CP130319.1"/>
</dbReference>
<dbReference type="KEGG" id="proo:MJB10_19960"/>
<evidence type="ECO:0000313" key="1">
    <source>
        <dbReference type="EMBL" id="WNR43367.1"/>
    </source>
</evidence>
<keyword evidence="2" id="KW-1185">Reference proteome</keyword>
<organism evidence="1 2">
    <name type="scientific">Paenibacillus roseopurpureus</name>
    <dbReference type="NCBI Taxonomy" id="2918901"/>
    <lineage>
        <taxon>Bacteria</taxon>
        <taxon>Bacillati</taxon>
        <taxon>Bacillota</taxon>
        <taxon>Bacilli</taxon>
        <taxon>Bacillales</taxon>
        <taxon>Paenibacillaceae</taxon>
        <taxon>Paenibacillus</taxon>
    </lineage>
</organism>
<gene>
    <name evidence="1" type="ORF">MJB10_19960</name>
</gene>
<dbReference type="Gene3D" id="3.30.470.20">
    <property type="entry name" value="ATP-grasp fold, B domain"/>
    <property type="match status" value="1"/>
</dbReference>
<protein>
    <submittedName>
        <fullName evidence="1">YheC/YheD family protein</fullName>
    </submittedName>
</protein>
<name>A0AA96LK44_9BACL</name>
<evidence type="ECO:0000313" key="2">
    <source>
        <dbReference type="Proteomes" id="UP001304650"/>
    </source>
</evidence>
<sequence>MFLQTHRPLLGIMVTELQRELPFASSSFYQNLTICGRKQGIDVFVFSPNRINWGLGMVRGYCYEPATQAWTAKMLPLPTLVYDRCFFATKQSYLHYQHHVRKLRDHPSVRFLGYGLSGKWEVGQILQKDPALQKFLPKTYQLKDRQLLDHWFGQHTDAFLKPQGGSQGIGAMHLRKHGNTFHIQGRDGRNQPFEHDCIDEDSCWAWLKKQIGSRPYLLQQYLTLQTMDGMAYDVRSLVQKNGKGTWEITGMAVRMGKRGSITSNLHGGGSTEEATTFLTSQFGAERTNELMETMTRISRSMPSHLEAYHGRLVELGIDFGIDTSGRIWILEVNSKPGRTIFARLGNERARIKSIANPIQYAGFLLNKQLSVSRLSPV</sequence>
<proteinExistence type="predicted"/>
<accession>A0AA96LK44</accession>
<dbReference type="Proteomes" id="UP001304650">
    <property type="component" value="Chromosome"/>
</dbReference>
<dbReference type="EMBL" id="CP130319">
    <property type="protein sequence ID" value="WNR43367.1"/>
    <property type="molecule type" value="Genomic_DNA"/>
</dbReference>